<name>A0A1C7MDX5_GRIFR</name>
<gene>
    <name evidence="1" type="ORF">A0H81_04201</name>
</gene>
<organism evidence="1 2">
    <name type="scientific">Grifola frondosa</name>
    <name type="common">Maitake</name>
    <name type="synonym">Polyporus frondosus</name>
    <dbReference type="NCBI Taxonomy" id="5627"/>
    <lineage>
        <taxon>Eukaryota</taxon>
        <taxon>Fungi</taxon>
        <taxon>Dikarya</taxon>
        <taxon>Basidiomycota</taxon>
        <taxon>Agaricomycotina</taxon>
        <taxon>Agaricomycetes</taxon>
        <taxon>Polyporales</taxon>
        <taxon>Grifolaceae</taxon>
        <taxon>Grifola</taxon>
    </lineage>
</organism>
<keyword evidence="2" id="KW-1185">Reference proteome</keyword>
<comment type="caution">
    <text evidence="1">The sequence shown here is derived from an EMBL/GenBank/DDBJ whole genome shotgun (WGS) entry which is preliminary data.</text>
</comment>
<reference evidence="1 2" key="1">
    <citation type="submission" date="2016-03" db="EMBL/GenBank/DDBJ databases">
        <title>Whole genome sequencing of Grifola frondosa 9006-11.</title>
        <authorList>
            <person name="Min B."/>
            <person name="Park H."/>
            <person name="Kim J.-G."/>
            <person name="Cho H."/>
            <person name="Oh Y.-L."/>
            <person name="Kong W.-S."/>
            <person name="Choi I.-G."/>
        </authorList>
    </citation>
    <scope>NUCLEOTIDE SEQUENCE [LARGE SCALE GENOMIC DNA]</scope>
    <source>
        <strain evidence="1 2">9006-11</strain>
    </source>
</reference>
<proteinExistence type="predicted"/>
<accession>A0A1C7MDX5</accession>
<evidence type="ECO:0000313" key="1">
    <source>
        <dbReference type="EMBL" id="OBZ75121.1"/>
    </source>
</evidence>
<dbReference type="STRING" id="5627.A0A1C7MDX5"/>
<evidence type="ECO:0000313" key="2">
    <source>
        <dbReference type="Proteomes" id="UP000092993"/>
    </source>
</evidence>
<sequence length="119" mass="13440">MHLLRGHFCRSEVQFLLSLENICNRLLVTETSPRKCIEGRTDWPQSQTACGGLHTNVVLVLRHTTLPDGTPQPHHRIVRIPPGESVVLNSAERAPYLLLIEILHGDLDFDPAKRSTRKC</sequence>
<dbReference type="OrthoDB" id="10264149at2759"/>
<dbReference type="EMBL" id="LUGG01000004">
    <property type="protein sequence ID" value="OBZ75121.1"/>
    <property type="molecule type" value="Genomic_DNA"/>
</dbReference>
<dbReference type="AlphaFoldDB" id="A0A1C7MDX5"/>
<dbReference type="Proteomes" id="UP000092993">
    <property type="component" value="Unassembled WGS sequence"/>
</dbReference>
<protein>
    <submittedName>
        <fullName evidence="1">Uncharacterized protein</fullName>
    </submittedName>
</protein>